<evidence type="ECO:0000313" key="2">
    <source>
        <dbReference type="Proteomes" id="UP001054837"/>
    </source>
</evidence>
<name>A0AAV4TXI7_9ARAC</name>
<protein>
    <submittedName>
        <fullName evidence="1">Uncharacterized protein</fullName>
    </submittedName>
</protein>
<dbReference type="EMBL" id="BPLQ01010387">
    <property type="protein sequence ID" value="GIY50415.1"/>
    <property type="molecule type" value="Genomic_DNA"/>
</dbReference>
<accession>A0AAV4TXI7</accession>
<dbReference type="Proteomes" id="UP001054837">
    <property type="component" value="Unassembled WGS sequence"/>
</dbReference>
<organism evidence="1 2">
    <name type="scientific">Caerostris darwini</name>
    <dbReference type="NCBI Taxonomy" id="1538125"/>
    <lineage>
        <taxon>Eukaryota</taxon>
        <taxon>Metazoa</taxon>
        <taxon>Ecdysozoa</taxon>
        <taxon>Arthropoda</taxon>
        <taxon>Chelicerata</taxon>
        <taxon>Arachnida</taxon>
        <taxon>Araneae</taxon>
        <taxon>Araneomorphae</taxon>
        <taxon>Entelegynae</taxon>
        <taxon>Araneoidea</taxon>
        <taxon>Araneidae</taxon>
        <taxon>Caerostris</taxon>
    </lineage>
</organism>
<keyword evidence="2" id="KW-1185">Reference proteome</keyword>
<evidence type="ECO:0000313" key="1">
    <source>
        <dbReference type="EMBL" id="GIY50415.1"/>
    </source>
</evidence>
<proteinExistence type="predicted"/>
<reference evidence="1 2" key="1">
    <citation type="submission" date="2021-06" db="EMBL/GenBank/DDBJ databases">
        <title>Caerostris darwini draft genome.</title>
        <authorList>
            <person name="Kono N."/>
            <person name="Arakawa K."/>
        </authorList>
    </citation>
    <scope>NUCLEOTIDE SEQUENCE [LARGE SCALE GENOMIC DNA]</scope>
</reference>
<sequence length="97" mass="11413">MVVKSSWMIDLQDRVGVWIQSLLLHNSNVLNSSLFSLQVINLVHFLHYGRVIRSFFIPQHLHMRRRFDCLCVGKLKRSGTVFNTDFFPLGRKRVKRG</sequence>
<gene>
    <name evidence="1" type="ORF">CDAR_454581</name>
</gene>
<dbReference type="AlphaFoldDB" id="A0AAV4TXI7"/>
<comment type="caution">
    <text evidence="1">The sequence shown here is derived from an EMBL/GenBank/DDBJ whole genome shotgun (WGS) entry which is preliminary data.</text>
</comment>